<dbReference type="InterPro" id="IPR041496">
    <property type="entry name" value="YitH/HolE_GNAT"/>
</dbReference>
<dbReference type="CDD" id="cd04301">
    <property type="entry name" value="NAT_SF"/>
    <property type="match status" value="1"/>
</dbReference>
<dbReference type="InterPro" id="IPR052729">
    <property type="entry name" value="Acyl/Acetyltrans_Enzymes"/>
</dbReference>
<dbReference type="Gene3D" id="3.40.630.30">
    <property type="match status" value="1"/>
</dbReference>
<evidence type="ECO:0000313" key="3">
    <source>
        <dbReference type="EMBL" id="NDV86559.1"/>
    </source>
</evidence>
<reference evidence="3 4" key="1">
    <citation type="submission" date="2020-01" db="EMBL/GenBank/DDBJ databases">
        <title>Genomes of bacteria type strains.</title>
        <authorList>
            <person name="Chen J."/>
            <person name="Zhu S."/>
            <person name="Chen J."/>
        </authorList>
    </citation>
    <scope>NUCLEOTIDE SEQUENCE [LARGE SCALE GENOMIC DNA]</scope>
    <source>
        <strain evidence="3 4">KCTC 52919</strain>
    </source>
</reference>
<dbReference type="SUPFAM" id="SSF55729">
    <property type="entry name" value="Acyl-CoA N-acyltransferases (Nat)"/>
    <property type="match status" value="1"/>
</dbReference>
<comment type="caution">
    <text evidence="3">The sequence shown here is derived from an EMBL/GenBank/DDBJ whole genome shotgun (WGS) entry which is preliminary data.</text>
</comment>
<evidence type="ECO:0000313" key="4">
    <source>
        <dbReference type="Proteomes" id="UP000476332"/>
    </source>
</evidence>
<accession>A0A6L9MFD3</accession>
<dbReference type="Proteomes" id="UP000476332">
    <property type="component" value="Unassembled WGS sequence"/>
</dbReference>
<dbReference type="Pfam" id="PF00583">
    <property type="entry name" value="Acetyltransf_1"/>
    <property type="match status" value="1"/>
</dbReference>
<dbReference type="AlphaFoldDB" id="A0A6L9MFD3"/>
<evidence type="ECO:0000259" key="2">
    <source>
        <dbReference type="PROSITE" id="PS51186"/>
    </source>
</evidence>
<dbReference type="EMBL" id="JAAAMJ010000003">
    <property type="protein sequence ID" value="NDV86559.1"/>
    <property type="molecule type" value="Genomic_DNA"/>
</dbReference>
<name>A0A6L9MFD3_9HYPH</name>
<feature type="domain" description="N-acetyltransferase" evidence="2">
    <location>
        <begin position="6"/>
        <end position="147"/>
    </location>
</feature>
<gene>
    <name evidence="3" type="ORF">GTW51_07585</name>
</gene>
<protein>
    <submittedName>
        <fullName evidence="3">GNAT family N-acetyltransferase</fullName>
    </submittedName>
</protein>
<keyword evidence="3" id="KW-0808">Transferase</keyword>
<dbReference type="RefSeq" id="WP_163043286.1">
    <property type="nucleotide sequence ID" value="NZ_JAAAMJ010000003.1"/>
</dbReference>
<dbReference type="PANTHER" id="PTHR47237">
    <property type="entry name" value="SLL0310 PROTEIN"/>
    <property type="match status" value="1"/>
</dbReference>
<organism evidence="3 4">
    <name type="scientific">Aurantimonas aggregata</name>
    <dbReference type="NCBI Taxonomy" id="2047720"/>
    <lineage>
        <taxon>Bacteria</taxon>
        <taxon>Pseudomonadati</taxon>
        <taxon>Pseudomonadota</taxon>
        <taxon>Alphaproteobacteria</taxon>
        <taxon>Hyphomicrobiales</taxon>
        <taxon>Aurantimonadaceae</taxon>
        <taxon>Aurantimonas</taxon>
    </lineage>
</organism>
<keyword evidence="4" id="KW-1185">Reference proteome</keyword>
<dbReference type="PANTHER" id="PTHR47237:SF2">
    <property type="entry name" value="BLL4206 PROTEIN"/>
    <property type="match status" value="1"/>
</dbReference>
<dbReference type="Pfam" id="PF18014">
    <property type="entry name" value="Acetyltransf_18"/>
    <property type="match status" value="1"/>
</dbReference>
<dbReference type="InterPro" id="IPR016181">
    <property type="entry name" value="Acyl_CoA_acyltransferase"/>
</dbReference>
<feature type="region of interest" description="Disordered" evidence="1">
    <location>
        <begin position="1"/>
        <end position="26"/>
    </location>
</feature>
<dbReference type="PROSITE" id="PS51186">
    <property type="entry name" value="GNAT"/>
    <property type="match status" value="1"/>
</dbReference>
<dbReference type="Gene3D" id="3.40.630.90">
    <property type="match status" value="1"/>
</dbReference>
<evidence type="ECO:0000256" key="1">
    <source>
        <dbReference type="SAM" id="MobiDB-lite"/>
    </source>
</evidence>
<proteinExistence type="predicted"/>
<sequence length="279" mass="29675">MDAIETTAGDLSAGESTRGVELSSEAHWNQTPEDWRHFLARGHVLCERDGGGRAIATGGLMTYGDVAWIGLVLVTPAWRRRGLATRLMRRCMDLAAEQGALAGLDATPDGAKVYEGLGFRAIDRLTRFRRAVDESAGSAPGEELLTPDADAVDRLCALDAGAFGADRSALLADIAARPGARLYRADDAAALVRLGRTARHVGPLHAGSEEAATRLLARILEEERGPLLIDFFDRHSTIAAWLAKQGFSGERPFLRMTLGGALLPGSPDTAFAAAGPEYG</sequence>
<dbReference type="GO" id="GO:0016747">
    <property type="term" value="F:acyltransferase activity, transferring groups other than amino-acyl groups"/>
    <property type="evidence" value="ECO:0007669"/>
    <property type="project" value="InterPro"/>
</dbReference>
<dbReference type="InterPro" id="IPR000182">
    <property type="entry name" value="GNAT_dom"/>
</dbReference>